<sequence length="103" mass="11089">MLRRLSAATRKLHPASDCFRAIGYSVEPVAMRIAPDGKPAACFTATRDGHTLLACEQVRGIQAGEAWPDISSWYWAALLGRSTGPWTASLTVEQASLTTATPE</sequence>
<keyword evidence="2" id="KW-1185">Reference proteome</keyword>
<dbReference type="Proteomes" id="UP000516148">
    <property type="component" value="Chromosome"/>
</dbReference>
<accession>A0A7H0LF44</accession>
<name>A0A7H0LF44_9SPHN</name>
<reference evidence="1 2" key="1">
    <citation type="submission" date="2020-09" db="EMBL/GenBank/DDBJ databases">
        <title>Sphingomonas sp., a new species isolated from pork steak.</title>
        <authorList>
            <person name="Heidler von Heilborn D."/>
        </authorList>
    </citation>
    <scope>NUCLEOTIDE SEQUENCE [LARGE SCALE GENOMIC DNA]</scope>
    <source>
        <strain evidence="2">S8-3T</strain>
    </source>
</reference>
<dbReference type="EMBL" id="CP061038">
    <property type="protein sequence ID" value="QNQ08297.1"/>
    <property type="molecule type" value="Genomic_DNA"/>
</dbReference>
<protein>
    <submittedName>
        <fullName evidence="1">Uncharacterized protein</fullName>
    </submittedName>
</protein>
<organism evidence="1 2">
    <name type="scientific">Sphingomonas alpina</name>
    <dbReference type="NCBI Taxonomy" id="653931"/>
    <lineage>
        <taxon>Bacteria</taxon>
        <taxon>Pseudomonadati</taxon>
        <taxon>Pseudomonadota</taxon>
        <taxon>Alphaproteobacteria</taxon>
        <taxon>Sphingomonadales</taxon>
        <taxon>Sphingomonadaceae</taxon>
        <taxon>Sphingomonas</taxon>
    </lineage>
</organism>
<evidence type="ECO:0000313" key="1">
    <source>
        <dbReference type="EMBL" id="QNQ08297.1"/>
    </source>
</evidence>
<gene>
    <name evidence="1" type="ORF">H3Z74_16255</name>
</gene>
<dbReference type="KEGG" id="spap:H3Z74_16255"/>
<dbReference type="AlphaFoldDB" id="A0A7H0LF44"/>
<dbReference type="RefSeq" id="WP_187760625.1">
    <property type="nucleotide sequence ID" value="NZ_CP061038.1"/>
</dbReference>
<proteinExistence type="predicted"/>
<evidence type="ECO:0000313" key="2">
    <source>
        <dbReference type="Proteomes" id="UP000516148"/>
    </source>
</evidence>